<dbReference type="AlphaFoldDB" id="A0A379LTI4"/>
<keyword evidence="2" id="KW-1185">Reference proteome</keyword>
<dbReference type="RefSeq" id="WP_062759104.1">
    <property type="nucleotide sequence ID" value="NZ_CP077368.1"/>
</dbReference>
<gene>
    <name evidence="1" type="ORF">NCTC9381_05626</name>
</gene>
<dbReference type="GeneID" id="66827502"/>
<dbReference type="EMBL" id="UGSO01000002">
    <property type="protein sequence ID" value="SUE06763.1"/>
    <property type="molecule type" value="Genomic_DNA"/>
</dbReference>
<protein>
    <submittedName>
        <fullName evidence="1">Uncharacterized protein</fullName>
    </submittedName>
</protein>
<dbReference type="Pfam" id="PF15603">
    <property type="entry name" value="Imm74"/>
    <property type="match status" value="1"/>
</dbReference>
<proteinExistence type="predicted"/>
<accession>A0A379LTI4</accession>
<dbReference type="InterPro" id="IPR028148">
    <property type="entry name" value="Imm74"/>
</dbReference>
<sequence length="75" mass="8355">MKITGTSSYVMLDIEGKKIKAEGEMVVGGFVAETSTMKQFEPPYESEPVTDAVRQHYIDEAVKKTQGSHMVLKFV</sequence>
<evidence type="ECO:0000313" key="2">
    <source>
        <dbReference type="Proteomes" id="UP000254640"/>
    </source>
</evidence>
<organism evidence="1 2">
    <name type="scientific">Enterobacter agglomerans</name>
    <name type="common">Erwinia herbicola</name>
    <name type="synonym">Pantoea agglomerans</name>
    <dbReference type="NCBI Taxonomy" id="549"/>
    <lineage>
        <taxon>Bacteria</taxon>
        <taxon>Pseudomonadati</taxon>
        <taxon>Pseudomonadota</taxon>
        <taxon>Gammaproteobacteria</taxon>
        <taxon>Enterobacterales</taxon>
        <taxon>Erwiniaceae</taxon>
        <taxon>Pantoea</taxon>
        <taxon>Pantoea agglomerans group</taxon>
    </lineage>
</organism>
<evidence type="ECO:0000313" key="1">
    <source>
        <dbReference type="EMBL" id="SUE06763.1"/>
    </source>
</evidence>
<name>A0A379LTI4_ENTAG</name>
<dbReference type="Proteomes" id="UP000254640">
    <property type="component" value="Unassembled WGS sequence"/>
</dbReference>
<reference evidence="1 2" key="1">
    <citation type="submission" date="2018-06" db="EMBL/GenBank/DDBJ databases">
        <authorList>
            <consortium name="Pathogen Informatics"/>
            <person name="Doyle S."/>
        </authorList>
    </citation>
    <scope>NUCLEOTIDE SEQUENCE [LARGE SCALE GENOMIC DNA]</scope>
    <source>
        <strain evidence="1 2">NCTC9381</strain>
    </source>
</reference>